<reference evidence="1" key="2">
    <citation type="journal article" date="2024" name="Plant">
        <title>Genomic evolution and insights into agronomic trait innovations of Sesamum species.</title>
        <authorList>
            <person name="Miao H."/>
            <person name="Wang L."/>
            <person name="Qu L."/>
            <person name="Liu H."/>
            <person name="Sun Y."/>
            <person name="Le M."/>
            <person name="Wang Q."/>
            <person name="Wei S."/>
            <person name="Zheng Y."/>
            <person name="Lin W."/>
            <person name="Duan Y."/>
            <person name="Cao H."/>
            <person name="Xiong S."/>
            <person name="Wang X."/>
            <person name="Wei L."/>
            <person name="Li C."/>
            <person name="Ma Q."/>
            <person name="Ju M."/>
            <person name="Zhao R."/>
            <person name="Li G."/>
            <person name="Mu C."/>
            <person name="Tian Q."/>
            <person name="Mei H."/>
            <person name="Zhang T."/>
            <person name="Gao T."/>
            <person name="Zhang H."/>
        </authorList>
    </citation>
    <scope>NUCLEOTIDE SEQUENCE</scope>
    <source>
        <strain evidence="1">3651</strain>
    </source>
</reference>
<keyword evidence="2" id="KW-1185">Reference proteome</keyword>
<dbReference type="AlphaFoldDB" id="A0AAE1Y3X3"/>
<accession>A0AAE1Y3X3</accession>
<comment type="caution">
    <text evidence="1">The sequence shown here is derived from an EMBL/GenBank/DDBJ whole genome shotgun (WGS) entry which is preliminary data.</text>
</comment>
<organism evidence="1 2">
    <name type="scientific">Sesamum alatum</name>
    <dbReference type="NCBI Taxonomy" id="300844"/>
    <lineage>
        <taxon>Eukaryota</taxon>
        <taxon>Viridiplantae</taxon>
        <taxon>Streptophyta</taxon>
        <taxon>Embryophyta</taxon>
        <taxon>Tracheophyta</taxon>
        <taxon>Spermatophyta</taxon>
        <taxon>Magnoliopsida</taxon>
        <taxon>eudicotyledons</taxon>
        <taxon>Gunneridae</taxon>
        <taxon>Pentapetalae</taxon>
        <taxon>asterids</taxon>
        <taxon>lamiids</taxon>
        <taxon>Lamiales</taxon>
        <taxon>Pedaliaceae</taxon>
        <taxon>Sesamum</taxon>
    </lineage>
</organism>
<name>A0AAE1Y3X3_9LAMI</name>
<reference evidence="1" key="1">
    <citation type="submission" date="2020-06" db="EMBL/GenBank/DDBJ databases">
        <authorList>
            <person name="Li T."/>
            <person name="Hu X."/>
            <person name="Zhang T."/>
            <person name="Song X."/>
            <person name="Zhang H."/>
            <person name="Dai N."/>
            <person name="Sheng W."/>
            <person name="Hou X."/>
            <person name="Wei L."/>
        </authorList>
    </citation>
    <scope>NUCLEOTIDE SEQUENCE</scope>
    <source>
        <strain evidence="1">3651</strain>
        <tissue evidence="1">Leaf</tissue>
    </source>
</reference>
<proteinExistence type="predicted"/>
<protein>
    <submittedName>
        <fullName evidence="1">Uncharacterized protein</fullName>
    </submittedName>
</protein>
<gene>
    <name evidence="1" type="ORF">Salat_1915400</name>
</gene>
<dbReference type="EMBL" id="JACGWO010000007">
    <property type="protein sequence ID" value="KAK4423326.1"/>
    <property type="molecule type" value="Genomic_DNA"/>
</dbReference>
<sequence length="159" mass="17711">MMNCCCCMSEEEDVECSQRRICEAVANSYGGDHYMQMQSVAEKVGIKDKEKRVFRQEKIPQENENPSANAPPLLQSDFFKEEDDAYKFEKSGGEQHSTSEADGCELSLSLSLHHPSFQRSNNVSSTSEISEAISSYSRSDSSQQLHQLNLDLSIALCGA</sequence>
<evidence type="ECO:0000313" key="1">
    <source>
        <dbReference type="EMBL" id="KAK4423326.1"/>
    </source>
</evidence>
<evidence type="ECO:0000313" key="2">
    <source>
        <dbReference type="Proteomes" id="UP001293254"/>
    </source>
</evidence>
<dbReference type="Proteomes" id="UP001293254">
    <property type="component" value="Unassembled WGS sequence"/>
</dbReference>